<comment type="caution">
    <text evidence="2">The sequence shown here is derived from an EMBL/GenBank/DDBJ whole genome shotgun (WGS) entry which is preliminary data.</text>
</comment>
<feature type="signal peptide" evidence="1">
    <location>
        <begin position="1"/>
        <end position="19"/>
    </location>
</feature>
<keyword evidence="1" id="KW-0732">Signal</keyword>
<evidence type="ECO:0000313" key="2">
    <source>
        <dbReference type="EMBL" id="HDK37582.1"/>
    </source>
</evidence>
<dbReference type="InterPro" id="IPR019734">
    <property type="entry name" value="TPR_rpt"/>
</dbReference>
<dbReference type="Proteomes" id="UP000885822">
    <property type="component" value="Unassembled WGS sequence"/>
</dbReference>
<dbReference type="AlphaFoldDB" id="A0A831NT43"/>
<proteinExistence type="predicted"/>
<sequence>MKTKVLLGSLLLLCAVATASVTPELAEIQREWAIAKYQTSENNQEKAFEVLITKARRLVDSNPQDAAAKVWLAIVLSTDAGVNGGFGALGKVKEARKYLEEAKKIDPGVLNGSVYTSLGSLYYQVPGWPVGFGNDEKAGQYLSKALKLNPDGIDPNYFYADYLLEEDQPEQALKYLLKAKAAPARPDRPIADRGRQQEIDAAIAKARKMLD</sequence>
<dbReference type="Gene3D" id="1.25.40.10">
    <property type="entry name" value="Tetratricopeptide repeat domain"/>
    <property type="match status" value="1"/>
</dbReference>
<dbReference type="SUPFAM" id="SSF48452">
    <property type="entry name" value="TPR-like"/>
    <property type="match status" value="1"/>
</dbReference>
<accession>A0A831NT43</accession>
<organism evidence="2">
    <name type="scientific">Thiolapillus brandeum</name>
    <dbReference type="NCBI Taxonomy" id="1076588"/>
    <lineage>
        <taxon>Bacteria</taxon>
        <taxon>Pseudomonadati</taxon>
        <taxon>Pseudomonadota</taxon>
        <taxon>Gammaproteobacteria</taxon>
        <taxon>Chromatiales</taxon>
        <taxon>Sedimenticolaceae</taxon>
        <taxon>Thiolapillus</taxon>
    </lineage>
</organism>
<reference evidence="2" key="1">
    <citation type="journal article" date="2020" name="mSystems">
        <title>Genome- and Community-Level Interaction Insights into Carbon Utilization and Element Cycling Functions of Hydrothermarchaeota in Hydrothermal Sediment.</title>
        <authorList>
            <person name="Zhou Z."/>
            <person name="Liu Y."/>
            <person name="Xu W."/>
            <person name="Pan J."/>
            <person name="Luo Z.H."/>
            <person name="Li M."/>
        </authorList>
    </citation>
    <scope>NUCLEOTIDE SEQUENCE [LARGE SCALE GENOMIC DNA]</scope>
    <source>
        <strain evidence="2">HyVt-26</strain>
    </source>
</reference>
<gene>
    <name evidence="2" type="ORF">ENG92_01005</name>
</gene>
<dbReference type="Pfam" id="PF13181">
    <property type="entry name" value="TPR_8"/>
    <property type="match status" value="1"/>
</dbReference>
<feature type="chain" id="PRO_5032694484" description="Tetratricopeptide repeat protein" evidence="1">
    <location>
        <begin position="20"/>
        <end position="211"/>
    </location>
</feature>
<evidence type="ECO:0008006" key="3">
    <source>
        <dbReference type="Google" id="ProtNLM"/>
    </source>
</evidence>
<evidence type="ECO:0000256" key="1">
    <source>
        <dbReference type="SAM" id="SignalP"/>
    </source>
</evidence>
<dbReference type="EMBL" id="DRCV01000047">
    <property type="protein sequence ID" value="HDK37582.1"/>
    <property type="molecule type" value="Genomic_DNA"/>
</dbReference>
<protein>
    <recommendedName>
        <fullName evidence="3">Tetratricopeptide repeat protein</fullName>
    </recommendedName>
</protein>
<dbReference type="InterPro" id="IPR011990">
    <property type="entry name" value="TPR-like_helical_dom_sf"/>
</dbReference>
<name>A0A831NT43_9GAMM</name>